<dbReference type="Gene3D" id="2.130.10.10">
    <property type="entry name" value="YVTN repeat-like/Quinoprotein amine dehydrogenase"/>
    <property type="match status" value="1"/>
</dbReference>
<dbReference type="Proteomes" id="UP000309128">
    <property type="component" value="Unassembled WGS sequence"/>
</dbReference>
<dbReference type="RefSeq" id="WP_138672402.1">
    <property type="nucleotide sequence ID" value="NZ_VCKY01000227.1"/>
</dbReference>
<evidence type="ECO:0000313" key="4">
    <source>
        <dbReference type="Proteomes" id="UP000309128"/>
    </source>
</evidence>
<protein>
    <recommendedName>
        <fullName evidence="2">Pyrrolo-quinoline quinone repeat domain-containing protein</fullName>
    </recommendedName>
</protein>
<evidence type="ECO:0000313" key="3">
    <source>
        <dbReference type="EMBL" id="TMR09571.1"/>
    </source>
</evidence>
<feature type="chain" id="PRO_5024402061" description="Pyrrolo-quinoline quinone repeat domain-containing protein" evidence="1">
    <location>
        <begin position="22"/>
        <end position="541"/>
    </location>
</feature>
<dbReference type="InterPro" id="IPR011047">
    <property type="entry name" value="Quinoprotein_ADH-like_sf"/>
</dbReference>
<feature type="signal peptide" evidence="1">
    <location>
        <begin position="1"/>
        <end position="21"/>
    </location>
</feature>
<dbReference type="InterPro" id="IPR015943">
    <property type="entry name" value="WD40/YVTN_repeat-like_dom_sf"/>
</dbReference>
<dbReference type="EMBL" id="VCKY01000227">
    <property type="protein sequence ID" value="TMR09571.1"/>
    <property type="molecule type" value="Genomic_DNA"/>
</dbReference>
<gene>
    <name evidence="3" type="ORF">ETD86_43060</name>
</gene>
<dbReference type="InterPro" id="IPR002372">
    <property type="entry name" value="PQQ_rpt_dom"/>
</dbReference>
<dbReference type="SUPFAM" id="SSF50998">
    <property type="entry name" value="Quinoprotein alcohol dehydrogenase-like"/>
    <property type="match status" value="1"/>
</dbReference>
<accession>A0A5S4F0J5</accession>
<dbReference type="Pfam" id="PF13360">
    <property type="entry name" value="PQQ_2"/>
    <property type="match status" value="1"/>
</dbReference>
<keyword evidence="4" id="KW-1185">Reference proteome</keyword>
<proteinExistence type="predicted"/>
<sequence>MRGRALIAALLVLACAAGSGAAWRGSPSFDVAWTAGVGPLGDEGFHVSVPVATIAGRSLVALPSARPPAVRVHDATTGQVLRTFPLSEPYGGLRVDTEFVGGLLAIRTDERPGEQITVHDPVTGQAKWSRRFSFADVPVAAFLPRTAVTRGGIVWASKGGLRGVDPETGRDAWTVPWPQGCAEYELLESELAVIVQNCRDGSLTLHGVDMRAGRVTWAHRVQGSREEIARADVSSTRLIMATGAERLTVLDARGRLIARARHTYPNVARPGAVSDGEVTLLVRSEGGARMMTAVGSRDGRVVWHKSLMPLEPVESAEGYLPGAHTLIAGHAVGSVDHELAARLIEVVSLADGARVVLPLPVSDQGSAVIGATGRDVLVYEAHPGDDRVTAYRFRDGPVERPPLAVPPERWPDACALLDPGALPGYVAVPMIEDHLGLRWPKPDVCEFAPPRDSEALVRVAVTWVAATAADAERLAGTILAADEDAERLGEGAYLSSDMDRDDLRTFAWVVGGGVIAKVQAVGDPATTRRAALAVAAHLRAR</sequence>
<evidence type="ECO:0000259" key="2">
    <source>
        <dbReference type="Pfam" id="PF13360"/>
    </source>
</evidence>
<dbReference type="AlphaFoldDB" id="A0A5S4F0J5"/>
<organism evidence="3 4">
    <name type="scientific">Nonomuraea turkmeniaca</name>
    <dbReference type="NCBI Taxonomy" id="103838"/>
    <lineage>
        <taxon>Bacteria</taxon>
        <taxon>Bacillati</taxon>
        <taxon>Actinomycetota</taxon>
        <taxon>Actinomycetes</taxon>
        <taxon>Streptosporangiales</taxon>
        <taxon>Streptosporangiaceae</taxon>
        <taxon>Nonomuraea</taxon>
    </lineage>
</organism>
<name>A0A5S4F0J5_9ACTN</name>
<feature type="domain" description="Pyrrolo-quinoline quinone repeat" evidence="2">
    <location>
        <begin position="70"/>
        <end position="259"/>
    </location>
</feature>
<dbReference type="PROSITE" id="PS51257">
    <property type="entry name" value="PROKAR_LIPOPROTEIN"/>
    <property type="match status" value="1"/>
</dbReference>
<keyword evidence="1" id="KW-0732">Signal</keyword>
<evidence type="ECO:0000256" key="1">
    <source>
        <dbReference type="SAM" id="SignalP"/>
    </source>
</evidence>
<reference evidence="3 4" key="1">
    <citation type="submission" date="2019-05" db="EMBL/GenBank/DDBJ databases">
        <title>Draft genome sequence of Nonomuraea turkmeniaca DSM 43926.</title>
        <authorList>
            <person name="Saricaoglu S."/>
            <person name="Isik K."/>
        </authorList>
    </citation>
    <scope>NUCLEOTIDE SEQUENCE [LARGE SCALE GENOMIC DNA]</scope>
    <source>
        <strain evidence="3 4">DSM 43926</strain>
    </source>
</reference>
<dbReference type="OrthoDB" id="3577345at2"/>
<comment type="caution">
    <text evidence="3">The sequence shown here is derived from an EMBL/GenBank/DDBJ whole genome shotgun (WGS) entry which is preliminary data.</text>
</comment>